<feature type="transmembrane region" description="Helical" evidence="1">
    <location>
        <begin position="51"/>
        <end position="74"/>
    </location>
</feature>
<evidence type="ECO:0000256" key="1">
    <source>
        <dbReference type="SAM" id="Phobius"/>
    </source>
</evidence>
<keyword evidence="1" id="KW-1133">Transmembrane helix</keyword>
<feature type="transmembrane region" description="Helical" evidence="1">
    <location>
        <begin position="86"/>
        <end position="110"/>
    </location>
</feature>
<feature type="transmembrane region" description="Helical" evidence="1">
    <location>
        <begin position="184"/>
        <end position="207"/>
    </location>
</feature>
<feature type="transmembrane region" description="Helical" evidence="1">
    <location>
        <begin position="130"/>
        <end position="152"/>
    </location>
</feature>
<gene>
    <name evidence="2" type="ORF">KCTCHS21_27560</name>
</gene>
<proteinExistence type="predicted"/>
<dbReference type="OrthoDB" id="9979664at2"/>
<dbReference type="KEGG" id="cohn:KCTCHS21_27560"/>
<name>A0A3T1D5I0_9BACL</name>
<dbReference type="EMBL" id="AP019400">
    <property type="protein sequence ID" value="BBI33357.1"/>
    <property type="molecule type" value="Genomic_DNA"/>
</dbReference>
<accession>A0A3T1D5I0</accession>
<reference evidence="2 3" key="1">
    <citation type="submission" date="2019-01" db="EMBL/GenBank/DDBJ databases">
        <title>Complete genome sequence of Cohnella hallensis HS21 isolated from Korean fir (Abies koreana) rhizospheric soil.</title>
        <authorList>
            <person name="Jiang L."/>
            <person name="Kang S.W."/>
            <person name="Kim S."/>
            <person name="Jung J."/>
            <person name="Kim C.Y."/>
            <person name="Kim D.H."/>
            <person name="Kim S.W."/>
            <person name="Lee J."/>
        </authorList>
    </citation>
    <scope>NUCLEOTIDE SEQUENCE [LARGE SCALE GENOMIC DNA]</scope>
    <source>
        <strain evidence="2 3">HS21</strain>
    </source>
</reference>
<organism evidence="2 3">
    <name type="scientific">Cohnella abietis</name>
    <dbReference type="NCBI Taxonomy" id="2507935"/>
    <lineage>
        <taxon>Bacteria</taxon>
        <taxon>Bacillati</taxon>
        <taxon>Bacillota</taxon>
        <taxon>Bacilli</taxon>
        <taxon>Bacillales</taxon>
        <taxon>Paenibacillaceae</taxon>
        <taxon>Cohnella</taxon>
    </lineage>
</organism>
<evidence type="ECO:0000313" key="3">
    <source>
        <dbReference type="Proteomes" id="UP000289856"/>
    </source>
</evidence>
<dbReference type="RefSeq" id="WP_130608929.1">
    <property type="nucleotide sequence ID" value="NZ_AP019400.1"/>
</dbReference>
<feature type="transmembrane region" description="Helical" evidence="1">
    <location>
        <begin position="12"/>
        <end position="31"/>
    </location>
</feature>
<sequence length="221" mass="23921">MSTASLNRLSGIFLWLGSVLLLITGIIPFFISLKINISEVTTQHINLQSSVFVMYFVLSFIAFSFILIGLPAIYLRQSAQFGKTGLIGLLLYVFGVFLNIAVTASFTSVFPMVDEGAPHLIDKIIDSNFFIYPFGSFFLCIIGAILFGIAIIRAKVFPAYIGVMFAISPLLHTSEMFVTNDTSFAVLDLLSVVSLAVALIAIGSNLVSGQHGIHTGVPISK</sequence>
<evidence type="ECO:0000313" key="2">
    <source>
        <dbReference type="EMBL" id="BBI33357.1"/>
    </source>
</evidence>
<protein>
    <recommendedName>
        <fullName evidence="4">DUF4386 domain-containing protein</fullName>
    </recommendedName>
</protein>
<dbReference type="AlphaFoldDB" id="A0A3T1D5I0"/>
<evidence type="ECO:0008006" key="4">
    <source>
        <dbReference type="Google" id="ProtNLM"/>
    </source>
</evidence>
<feature type="transmembrane region" description="Helical" evidence="1">
    <location>
        <begin position="159"/>
        <end position="178"/>
    </location>
</feature>
<keyword evidence="1" id="KW-0472">Membrane</keyword>
<dbReference type="Proteomes" id="UP000289856">
    <property type="component" value="Chromosome"/>
</dbReference>
<keyword evidence="3" id="KW-1185">Reference proteome</keyword>
<keyword evidence="1" id="KW-0812">Transmembrane</keyword>